<proteinExistence type="predicted"/>
<feature type="signal peptide" evidence="3">
    <location>
        <begin position="1"/>
        <end position="19"/>
    </location>
</feature>
<keyword evidence="1" id="KW-0880">Kelch repeat</keyword>
<keyword evidence="3" id="KW-0732">Signal</keyword>
<dbReference type="InterPro" id="IPR013783">
    <property type="entry name" value="Ig-like_fold"/>
</dbReference>
<organism evidence="4 5">
    <name type="scientific">Cystobacter ferrugineus</name>
    <dbReference type="NCBI Taxonomy" id="83449"/>
    <lineage>
        <taxon>Bacteria</taxon>
        <taxon>Pseudomonadati</taxon>
        <taxon>Myxococcota</taxon>
        <taxon>Myxococcia</taxon>
        <taxon>Myxococcales</taxon>
        <taxon>Cystobacterineae</taxon>
        <taxon>Archangiaceae</taxon>
        <taxon>Cystobacter</taxon>
    </lineage>
</organism>
<evidence type="ECO:0000256" key="3">
    <source>
        <dbReference type="SAM" id="SignalP"/>
    </source>
</evidence>
<dbReference type="InterPro" id="IPR015915">
    <property type="entry name" value="Kelch-typ_b-propeller"/>
</dbReference>
<dbReference type="EMBL" id="MPIN01000009">
    <property type="protein sequence ID" value="OJH36916.1"/>
    <property type="molecule type" value="Genomic_DNA"/>
</dbReference>
<dbReference type="PANTHER" id="PTHR24412:SF497">
    <property type="entry name" value="KELCH-LIKE PROTEIN 18"/>
    <property type="match status" value="1"/>
</dbReference>
<dbReference type="Pfam" id="PF17963">
    <property type="entry name" value="Big_9"/>
    <property type="match status" value="1"/>
</dbReference>
<dbReference type="PANTHER" id="PTHR24412">
    <property type="entry name" value="KELCH PROTEIN"/>
    <property type="match status" value="1"/>
</dbReference>
<evidence type="ECO:0000313" key="4">
    <source>
        <dbReference type="EMBL" id="OJH36916.1"/>
    </source>
</evidence>
<sequence>MFLLRLCAFLPLLLAVLTGCDTSPRPGVSATGAMRLFISTPSALPGDVARVTVTVSAPDMASLSTELVLTDGTWGGVLGDIPAGEHRTFLARAFTSANTLRYEGRAEDVTVTAGTPGLVSLTLQDVSFPPPFTNEAPLVDSLVANSTSVTPGGSVSLAASAHDPNVGDTLSFTWTAPSGSFAAATQASTTWTAPTTQGPVNLSLTVSDSHGASLTVSVTVMVSAGSGGAEVKVSLNTAPTVVSLTSSQSSLDVGQQTALSVSATDVDGDDLSYQWSATCVGSFTGASSSSATFTPSALPTTACNNCQVSVTVTDGRGGQNTGSLAVCVSKDAARHAPPMIARSYQSSPTAKASQVLTFEVEAIDPSGSALGFAWTASLGTLGTAASGASSSSITWTAPTCVSPGTTPRLTATVTNAFGLKVSRSFTVTGLLACTSASWAPTSAMVTPRYLHTATLLPNGKVLVVGGKNVDATLATVEVYDPATGTWSPTGSMTTPRYSHTATLLPNGKVLVVGGIGSGFLATAEVYDPATGTWNPTGSMSLTRYSHTATLLPNGQVLVAGGYDNGGSALVPAEVYDPATGTWRRAGNLAMRRFEHTATLLPNGKVLIVGGYNTLGIVGPTEVYDPAADAAVVIGSPLFSRYRHGAVLLSNGQVLVAGGQYSATAELYDPVAGSWHITSTMATPRTEYTATLLPNGKVLVSGGTSARGSFLTMAEVYDPATGTWRITSAMATSRGGHTATLLPNGKVLISGGYNGFTYYLRAAEVYDPGTGS</sequence>
<dbReference type="SMART" id="SM00612">
    <property type="entry name" value="Kelch"/>
    <property type="match status" value="6"/>
</dbReference>
<name>A0A1L9B3W4_9BACT</name>
<dbReference type="CDD" id="cd00146">
    <property type="entry name" value="PKD"/>
    <property type="match status" value="1"/>
</dbReference>
<evidence type="ECO:0000313" key="5">
    <source>
        <dbReference type="Proteomes" id="UP000182229"/>
    </source>
</evidence>
<dbReference type="Proteomes" id="UP000182229">
    <property type="component" value="Unassembled WGS sequence"/>
</dbReference>
<dbReference type="InterPro" id="IPR011043">
    <property type="entry name" value="Gal_Oxase/kelch_b-propeller"/>
</dbReference>
<dbReference type="SUPFAM" id="SSF49299">
    <property type="entry name" value="PKD domain"/>
    <property type="match status" value="1"/>
</dbReference>
<dbReference type="Pfam" id="PF22352">
    <property type="entry name" value="K319L-like_PKD"/>
    <property type="match status" value="1"/>
</dbReference>
<dbReference type="InterPro" id="IPR035986">
    <property type="entry name" value="PKD_dom_sf"/>
</dbReference>
<evidence type="ECO:0000256" key="1">
    <source>
        <dbReference type="ARBA" id="ARBA00022441"/>
    </source>
</evidence>
<gene>
    <name evidence="4" type="ORF">BON30_30980</name>
</gene>
<dbReference type="Gene3D" id="2.120.10.80">
    <property type="entry name" value="Kelch-type beta propeller"/>
    <property type="match status" value="2"/>
</dbReference>
<keyword evidence="5" id="KW-1185">Reference proteome</keyword>
<keyword evidence="2" id="KW-0677">Repeat</keyword>
<reference evidence="4 5" key="2">
    <citation type="submission" date="2016-12" db="EMBL/GenBank/DDBJ databases">
        <title>Draft Genome Sequence of Cystobacter ferrugineus Strain Cbfe23.</title>
        <authorList>
            <person name="Akbar S."/>
            <person name="Dowd S.E."/>
            <person name="Stevens D.C."/>
        </authorList>
    </citation>
    <scope>NUCLEOTIDE SEQUENCE [LARGE SCALE GENOMIC DNA]</scope>
    <source>
        <strain evidence="4 5">Cbfe23</strain>
    </source>
</reference>
<dbReference type="Gene3D" id="2.60.40.10">
    <property type="entry name" value="Immunoglobulins"/>
    <property type="match status" value="2"/>
</dbReference>
<protein>
    <submittedName>
        <fullName evidence="4">Branched-chain amino acid ABC transporter substrate-binding protein</fullName>
    </submittedName>
</protein>
<dbReference type="SUPFAM" id="SSF50965">
    <property type="entry name" value="Galactose oxidase, central domain"/>
    <property type="match status" value="1"/>
</dbReference>
<dbReference type="SUPFAM" id="SSF117281">
    <property type="entry name" value="Kelch motif"/>
    <property type="match status" value="1"/>
</dbReference>
<accession>A0A1L9B3W4</accession>
<dbReference type="STRING" id="83449.BON30_30980"/>
<dbReference type="InterPro" id="IPR037293">
    <property type="entry name" value="Gal_Oxidase_central_sf"/>
</dbReference>
<dbReference type="PROSITE" id="PS51257">
    <property type="entry name" value="PROKAR_LIPOPROTEIN"/>
    <property type="match status" value="1"/>
</dbReference>
<evidence type="ECO:0000256" key="2">
    <source>
        <dbReference type="ARBA" id="ARBA00022737"/>
    </source>
</evidence>
<feature type="chain" id="PRO_5012815263" evidence="3">
    <location>
        <begin position="20"/>
        <end position="771"/>
    </location>
</feature>
<reference evidence="5" key="1">
    <citation type="submission" date="2016-11" db="EMBL/GenBank/DDBJ databases">
        <authorList>
            <person name="Shukria A."/>
            <person name="Stevens D.C."/>
        </authorList>
    </citation>
    <scope>NUCLEOTIDE SEQUENCE [LARGE SCALE GENOMIC DNA]</scope>
    <source>
        <strain evidence="5">Cbfe23</strain>
    </source>
</reference>
<dbReference type="InterPro" id="IPR006652">
    <property type="entry name" value="Kelch_1"/>
</dbReference>
<dbReference type="AlphaFoldDB" id="A0A1L9B3W4"/>
<dbReference type="Gene3D" id="2.130.10.80">
    <property type="entry name" value="Galactose oxidase/kelch, beta-propeller"/>
    <property type="match status" value="2"/>
</dbReference>
<dbReference type="RefSeq" id="WP_071902069.1">
    <property type="nucleotide sequence ID" value="NZ_MPIN01000009.1"/>
</dbReference>
<dbReference type="Pfam" id="PF01344">
    <property type="entry name" value="Kelch_1"/>
    <property type="match status" value="4"/>
</dbReference>
<comment type="caution">
    <text evidence="4">The sequence shown here is derived from an EMBL/GenBank/DDBJ whole genome shotgun (WGS) entry which is preliminary data.</text>
</comment>